<proteinExistence type="predicted"/>
<reference evidence="5 6" key="1">
    <citation type="submission" date="2019-02" db="EMBL/GenBank/DDBJ databases">
        <title>Genomic Encyclopedia of Type Strains, Phase IV (KMG-IV): sequencing the most valuable type-strain genomes for metagenomic binning, comparative biology and taxonomic classification.</title>
        <authorList>
            <person name="Goeker M."/>
        </authorList>
    </citation>
    <scope>NUCLEOTIDE SEQUENCE [LARGE SCALE GENOMIC DNA]</scope>
    <source>
        <strain evidence="5 6">DSM 45622</strain>
    </source>
</reference>
<dbReference type="AlphaFoldDB" id="A0A4Q7NVU6"/>
<dbReference type="OrthoDB" id="9806081at2"/>
<comment type="caution">
    <text evidence="5">The sequence shown here is derived from an EMBL/GenBank/DDBJ whole genome shotgun (WGS) entry which is preliminary data.</text>
</comment>
<feature type="domain" description="Glucodextranase N-terminal" evidence="3">
    <location>
        <begin position="42"/>
        <end position="319"/>
    </location>
</feature>
<dbReference type="InterPro" id="IPR008928">
    <property type="entry name" value="6-hairpin_glycosidase_sf"/>
</dbReference>
<dbReference type="InterPro" id="IPR019248">
    <property type="entry name" value="Glucodextran_C"/>
</dbReference>
<organism evidence="5 6">
    <name type="scientific">Motilibacter rhizosphaerae</name>
    <dbReference type="NCBI Taxonomy" id="598652"/>
    <lineage>
        <taxon>Bacteria</taxon>
        <taxon>Bacillati</taxon>
        <taxon>Actinomycetota</taxon>
        <taxon>Actinomycetes</taxon>
        <taxon>Motilibacterales</taxon>
        <taxon>Motilibacteraceae</taxon>
        <taxon>Motilibacter</taxon>
    </lineage>
</organism>
<evidence type="ECO:0000259" key="3">
    <source>
        <dbReference type="Pfam" id="PF09137"/>
    </source>
</evidence>
<dbReference type="Gene3D" id="2.70.98.10">
    <property type="match status" value="1"/>
</dbReference>
<dbReference type="InterPro" id="IPR014718">
    <property type="entry name" value="GH-type_carb-bd"/>
</dbReference>
<dbReference type="PANTHER" id="PTHR31616">
    <property type="entry name" value="TREHALASE"/>
    <property type="match status" value="1"/>
</dbReference>
<feature type="chain" id="PRO_5038488169" evidence="1">
    <location>
        <begin position="25"/>
        <end position="1122"/>
    </location>
</feature>
<keyword evidence="6" id="KW-1185">Reference proteome</keyword>
<dbReference type="GO" id="GO:0004553">
    <property type="term" value="F:hydrolase activity, hydrolyzing O-glycosyl compounds"/>
    <property type="evidence" value="ECO:0007669"/>
    <property type="project" value="UniProtKB-ARBA"/>
</dbReference>
<dbReference type="Pfam" id="PF09985">
    <property type="entry name" value="Glucodextran_C"/>
    <property type="match status" value="1"/>
</dbReference>
<dbReference type="Pfam" id="PF09137">
    <property type="entry name" value="Glucodextran_N"/>
    <property type="match status" value="1"/>
</dbReference>
<dbReference type="Gene3D" id="2.60.40.10">
    <property type="entry name" value="Immunoglobulins"/>
    <property type="match status" value="1"/>
</dbReference>
<protein>
    <submittedName>
        <fullName evidence="5">Glucan 1,4-alpha-glucosidase</fullName>
    </submittedName>
</protein>
<dbReference type="CDD" id="cd09626">
    <property type="entry name" value="DOMON_glucodextranase_like"/>
    <property type="match status" value="1"/>
</dbReference>
<dbReference type="InterPro" id="IPR013783">
    <property type="entry name" value="Ig-like_fold"/>
</dbReference>
<dbReference type="SUPFAM" id="SSF74650">
    <property type="entry name" value="Galactose mutarotase-like"/>
    <property type="match status" value="1"/>
</dbReference>
<feature type="domain" description="Glucodextranase-like C-terminal" evidence="4">
    <location>
        <begin position="887"/>
        <end position="1104"/>
    </location>
</feature>
<dbReference type="GO" id="GO:0016757">
    <property type="term" value="F:glycosyltransferase activity"/>
    <property type="evidence" value="ECO:0007669"/>
    <property type="project" value="UniProtKB-ARBA"/>
</dbReference>
<dbReference type="SUPFAM" id="SSF49344">
    <property type="entry name" value="CBD9-like"/>
    <property type="match status" value="1"/>
</dbReference>
<dbReference type="Proteomes" id="UP000293638">
    <property type="component" value="Unassembled WGS sequence"/>
</dbReference>
<dbReference type="PANTHER" id="PTHR31616:SF0">
    <property type="entry name" value="GLUCAN 1,4-ALPHA-GLUCOSIDASE"/>
    <property type="match status" value="1"/>
</dbReference>
<dbReference type="InterPro" id="IPR015220">
    <property type="entry name" value="Glucodextranase_N"/>
</dbReference>
<gene>
    <name evidence="5" type="ORF">EV189_0555</name>
</gene>
<name>A0A4Q7NVU6_9ACTN</name>
<dbReference type="EMBL" id="SGXD01000001">
    <property type="protein sequence ID" value="RZS91317.1"/>
    <property type="molecule type" value="Genomic_DNA"/>
</dbReference>
<sequence>MRTSRRLTPTILTVAGALASGALAAPSAASASTKPPAPSVTGGPGTLSHYDLARKDCLGTSATDRSKVWFTVAGGVLSDVYWPTIDNTNVETLQYVVTDGSSFTDLQTRDTTYTVRTTDLTGMSCEVTSTSAAHGYSLVTEYITDPRNDSVIMHTRIVTNRKDLKVFVRYDGTANGNGGGGTDNAGADDATYDTSTGALVTGDTSTATQAVNRTYAGAVFGAIAADKPFLAVNSGFVGSASDGLTQLDAQHALTNDRSPALHGNVVQTGQVDVSSGAFTLALGYDSRREGRAAHTAYQSAHLPFDQVRGDYLKDWKKYDSRLNQPPAHLPRQTDAVAANAAAQYWLSANVLKASEDKTYKGAVVASLASPWGQDVSAGTADPTTHLAPWFGSYREIFSRDLYEAFTGFLADGDKTTQQEIVRWLFDVQQQPDGSFPRNSLLNGALNYDSQGVQLDENAFPVLAAWQAGLGGDAALYKDHIKPAADFVVAHGPSYGNERWEEQAGYSPSTIAAEIAGLVAAAAIADQNGDSASARVYAATADSYQRQIKGWTVTTTGSLGSGRYFIRLSKTGDPNAAITYSLGNGSITTDQRNVLDGGFLELTRLGVLPANDPDVLATLPLLDSAIGRTTSTGQGYYRYGTNDPGSEDGYGDCYVPDPTDCAVNGQPWPTTDKGSGHLWPVLSGEHGEQELALGQPQTATDRLLFMINSASGVGLVPEQVWEDPDLPASPYGTDPAVASIGFQNGHAAGSASPLTWAQAEEVRLARSIATGTVVEQPSIVKARYAGGPIASLPVTITSPADSSEVNAATTTVTGTTTPGATVTVQALLEGGTTGTTDVVVTADGNGAFSASVPTPTGTTDIAAAASLGNATGTARASVVSSFIAGTTVLDVTDPAGDDNGPGTYGYPTASDFHAGAFDLRRFEVIDTGANIVLRTTVGDLTPTFGSPIGAQLLDIYVAEPGAGVTSTSPGYPSRNFTIAPDSAWSRRLEIQGFTSPVFVDAAGNNQGAVSVIPSQIAKTITVVVPKAALGGTPTAGWKFAVTLHGQDGFSSDQARGFSDTPQGYQLERCSAATASSPICSVPLDQLPKIIDVLTPAGVDQAAELNPGTAGAVRVPAIEGIPVS</sequence>
<dbReference type="InterPro" id="IPR012341">
    <property type="entry name" value="6hp_glycosidase-like_sf"/>
</dbReference>
<evidence type="ECO:0000313" key="5">
    <source>
        <dbReference type="EMBL" id="RZS91317.1"/>
    </source>
</evidence>
<dbReference type="InterPro" id="IPR011613">
    <property type="entry name" value="GH15-like"/>
</dbReference>
<dbReference type="Gene3D" id="2.60.40.1190">
    <property type="match status" value="1"/>
</dbReference>
<dbReference type="SUPFAM" id="SSF48208">
    <property type="entry name" value="Six-hairpin glycosidases"/>
    <property type="match status" value="1"/>
</dbReference>
<accession>A0A4Q7NVU6</accession>
<evidence type="ECO:0000313" key="6">
    <source>
        <dbReference type="Proteomes" id="UP000293638"/>
    </source>
</evidence>
<evidence type="ECO:0000259" key="4">
    <source>
        <dbReference type="Pfam" id="PF09985"/>
    </source>
</evidence>
<dbReference type="InterPro" id="IPR011013">
    <property type="entry name" value="Gal_mutarotase_sf_dom"/>
</dbReference>
<dbReference type="GO" id="GO:0005975">
    <property type="term" value="P:carbohydrate metabolic process"/>
    <property type="evidence" value="ECO:0007669"/>
    <property type="project" value="InterPro"/>
</dbReference>
<evidence type="ECO:0000259" key="2">
    <source>
        <dbReference type="Pfam" id="PF00723"/>
    </source>
</evidence>
<dbReference type="Gene3D" id="1.50.10.10">
    <property type="match status" value="1"/>
</dbReference>
<dbReference type="Pfam" id="PF00723">
    <property type="entry name" value="Glyco_hydro_15"/>
    <property type="match status" value="1"/>
</dbReference>
<dbReference type="GO" id="GO:0030246">
    <property type="term" value="F:carbohydrate binding"/>
    <property type="evidence" value="ECO:0007669"/>
    <property type="project" value="InterPro"/>
</dbReference>
<feature type="signal peptide" evidence="1">
    <location>
        <begin position="1"/>
        <end position="24"/>
    </location>
</feature>
<evidence type="ECO:0000256" key="1">
    <source>
        <dbReference type="SAM" id="SignalP"/>
    </source>
</evidence>
<feature type="domain" description="GH15-like" evidence="2">
    <location>
        <begin position="450"/>
        <end position="764"/>
    </location>
</feature>
<keyword evidence="1" id="KW-0732">Signal</keyword>